<name>A0AAN6YA73_9PEZI</name>
<sequence length="520" mass="58086">MFNYHRFYQKSPPSSLFEKLGLHCLVTFFSTRVIRGGPRILLHLALSLVVVVLIFKLAPDTLFSSLYPTTSFFNWNPDQVVQAVGAKGAAAGGLRIVVFGEDDLASPSRSRNYRATRRPSWTELLCHVLRCTSYLSFTQDFDISSYPVVSQELHNAAIKILLDESAKETAGGDSPGKDYSFYPDMFPIDRNRPDLARQVQSFLAMNKPKITPSDTLWVFTLGTWDVWSLASMPTSISRPLVSLLTTHIFNQVELLYRSSTDKDSVAFSDQRANNTSPKGNFRILIPTLFDPSITPGWVRSRPKLPEVHSKAEQLRNAAYLTDEWNDQILTKLEEWVSKPDPVSSDTEDGGAKMVPFPQRDGFAYDLGGSLLDAIMDEQLRVSDLKTKMQIAMGKSMDYTTGTGEMMDVMKPCVDDTFGSFYLDEEDEKSNDRSKTDIRHVEEASDHARQAERGQYKRNRPGGFPATAAVECRAPDEHLFYTGFELGTRTIAAIAHQVGGMIARNESVRAVWAAEDADGAA</sequence>
<gene>
    <name evidence="3" type="ORF">QBC37DRAFT_284310</name>
</gene>
<dbReference type="EMBL" id="MU858097">
    <property type="protein sequence ID" value="KAK4214216.1"/>
    <property type="molecule type" value="Genomic_DNA"/>
</dbReference>
<evidence type="ECO:0000256" key="2">
    <source>
        <dbReference type="SAM" id="Phobius"/>
    </source>
</evidence>
<organism evidence="3 4">
    <name type="scientific">Rhypophila decipiens</name>
    <dbReference type="NCBI Taxonomy" id="261697"/>
    <lineage>
        <taxon>Eukaryota</taxon>
        <taxon>Fungi</taxon>
        <taxon>Dikarya</taxon>
        <taxon>Ascomycota</taxon>
        <taxon>Pezizomycotina</taxon>
        <taxon>Sordariomycetes</taxon>
        <taxon>Sordariomycetidae</taxon>
        <taxon>Sordariales</taxon>
        <taxon>Naviculisporaceae</taxon>
        <taxon>Rhypophila</taxon>
    </lineage>
</organism>
<evidence type="ECO:0000256" key="1">
    <source>
        <dbReference type="SAM" id="MobiDB-lite"/>
    </source>
</evidence>
<dbReference type="AlphaFoldDB" id="A0AAN6YA73"/>
<accession>A0AAN6YA73</accession>
<evidence type="ECO:0000313" key="4">
    <source>
        <dbReference type="Proteomes" id="UP001301769"/>
    </source>
</evidence>
<reference evidence="3" key="2">
    <citation type="submission" date="2023-05" db="EMBL/GenBank/DDBJ databases">
        <authorList>
            <consortium name="Lawrence Berkeley National Laboratory"/>
            <person name="Steindorff A."/>
            <person name="Hensen N."/>
            <person name="Bonometti L."/>
            <person name="Westerberg I."/>
            <person name="Brannstrom I.O."/>
            <person name="Guillou S."/>
            <person name="Cros-Aarteil S."/>
            <person name="Calhoun S."/>
            <person name="Haridas S."/>
            <person name="Kuo A."/>
            <person name="Mondo S."/>
            <person name="Pangilinan J."/>
            <person name="Riley R."/>
            <person name="Labutti K."/>
            <person name="Andreopoulos B."/>
            <person name="Lipzen A."/>
            <person name="Chen C."/>
            <person name="Yanf M."/>
            <person name="Daum C."/>
            <person name="Ng V."/>
            <person name="Clum A."/>
            <person name="Ohm R."/>
            <person name="Martin F."/>
            <person name="Silar P."/>
            <person name="Natvig D."/>
            <person name="Lalanne C."/>
            <person name="Gautier V."/>
            <person name="Ament-Velasquez S.L."/>
            <person name="Kruys A."/>
            <person name="Hutchinson M.I."/>
            <person name="Powell A.J."/>
            <person name="Barry K."/>
            <person name="Miller A.N."/>
            <person name="Grigoriev I.V."/>
            <person name="Debuchy R."/>
            <person name="Gladieux P."/>
            <person name="Thoren M.H."/>
            <person name="Johannesson H."/>
        </authorList>
    </citation>
    <scope>NUCLEOTIDE SEQUENCE</scope>
    <source>
        <strain evidence="3">PSN293</strain>
    </source>
</reference>
<reference evidence="3" key="1">
    <citation type="journal article" date="2023" name="Mol. Phylogenet. Evol.">
        <title>Genome-scale phylogeny and comparative genomics of the fungal order Sordariales.</title>
        <authorList>
            <person name="Hensen N."/>
            <person name="Bonometti L."/>
            <person name="Westerberg I."/>
            <person name="Brannstrom I.O."/>
            <person name="Guillou S."/>
            <person name="Cros-Aarteil S."/>
            <person name="Calhoun S."/>
            <person name="Haridas S."/>
            <person name="Kuo A."/>
            <person name="Mondo S."/>
            <person name="Pangilinan J."/>
            <person name="Riley R."/>
            <person name="LaButti K."/>
            <person name="Andreopoulos B."/>
            <person name="Lipzen A."/>
            <person name="Chen C."/>
            <person name="Yan M."/>
            <person name="Daum C."/>
            <person name="Ng V."/>
            <person name="Clum A."/>
            <person name="Steindorff A."/>
            <person name="Ohm R.A."/>
            <person name="Martin F."/>
            <person name="Silar P."/>
            <person name="Natvig D.O."/>
            <person name="Lalanne C."/>
            <person name="Gautier V."/>
            <person name="Ament-Velasquez S.L."/>
            <person name="Kruys A."/>
            <person name="Hutchinson M.I."/>
            <person name="Powell A.J."/>
            <person name="Barry K."/>
            <person name="Miller A.N."/>
            <person name="Grigoriev I.V."/>
            <person name="Debuchy R."/>
            <person name="Gladieux P."/>
            <person name="Hiltunen Thoren M."/>
            <person name="Johannesson H."/>
        </authorList>
    </citation>
    <scope>NUCLEOTIDE SEQUENCE</scope>
    <source>
        <strain evidence="3">PSN293</strain>
    </source>
</reference>
<evidence type="ECO:0000313" key="3">
    <source>
        <dbReference type="EMBL" id="KAK4214216.1"/>
    </source>
</evidence>
<dbReference type="Proteomes" id="UP001301769">
    <property type="component" value="Unassembled WGS sequence"/>
</dbReference>
<feature type="region of interest" description="Disordered" evidence="1">
    <location>
        <begin position="441"/>
        <end position="461"/>
    </location>
</feature>
<proteinExistence type="predicted"/>
<comment type="caution">
    <text evidence="3">The sequence shown here is derived from an EMBL/GenBank/DDBJ whole genome shotgun (WGS) entry which is preliminary data.</text>
</comment>
<feature type="compositionally biased region" description="Basic and acidic residues" evidence="1">
    <location>
        <begin position="441"/>
        <end position="454"/>
    </location>
</feature>
<keyword evidence="2" id="KW-0472">Membrane</keyword>
<keyword evidence="2" id="KW-0812">Transmembrane</keyword>
<feature type="transmembrane region" description="Helical" evidence="2">
    <location>
        <begin position="40"/>
        <end position="58"/>
    </location>
</feature>
<keyword evidence="2" id="KW-1133">Transmembrane helix</keyword>
<keyword evidence="4" id="KW-1185">Reference proteome</keyword>
<protein>
    <submittedName>
        <fullName evidence="3">Uncharacterized protein</fullName>
    </submittedName>
</protein>